<dbReference type="SUPFAM" id="SSF52540">
    <property type="entry name" value="P-loop containing nucleoside triphosphate hydrolases"/>
    <property type="match status" value="1"/>
</dbReference>
<keyword evidence="1" id="KW-0813">Transport</keyword>
<reference evidence="5 6" key="1">
    <citation type="journal article" date="2015" name="Microbiome">
        <title>Genomic resolution of linkages in carbon, nitrogen, and sulfur cycling among widespread estuary sediment bacteria.</title>
        <authorList>
            <person name="Baker B.J."/>
            <person name="Lazar C.S."/>
            <person name="Teske A.P."/>
            <person name="Dick G.J."/>
        </authorList>
    </citation>
    <scope>NUCLEOTIDE SEQUENCE [LARGE SCALE GENOMIC DNA]</scope>
    <source>
        <strain evidence="5">SM1_77</strain>
    </source>
</reference>
<dbReference type="PANTHER" id="PTHR43023:SF6">
    <property type="entry name" value="INTERMEMBRANE PHOSPHOLIPID TRANSPORT SYSTEM ATP-BINDING PROTEIN MLAF"/>
    <property type="match status" value="1"/>
</dbReference>
<evidence type="ECO:0000313" key="6">
    <source>
        <dbReference type="Proteomes" id="UP000050975"/>
    </source>
</evidence>
<dbReference type="InterPro" id="IPR003593">
    <property type="entry name" value="AAA+_ATPase"/>
</dbReference>
<dbReference type="Gene3D" id="3.40.50.300">
    <property type="entry name" value="P-loop containing nucleotide triphosphate hydrolases"/>
    <property type="match status" value="1"/>
</dbReference>
<sequence length="228" mass="25126">MIEIRNLSKRFDSLVVLDDVSFRVNDASLVVVLGPSGTGKTVLLKAMLGLLPVDSGEVLFDGREIQTATEKEIYDIRKQVGFVFQGTALFDSMNVADNIALPLCEHTTLSAKEIRKRLCSLLEVVGMAGKANLYPQSLSGGMKRLVAVARALALNPKYLFYDEPTTGLDPIMTDRVVGLIKNLKKSHTSSGIVVTHDLETAKAVGDEIYMLKKGRIKRLKKIEKELYD</sequence>
<evidence type="ECO:0000256" key="3">
    <source>
        <dbReference type="ARBA" id="ARBA00022840"/>
    </source>
</evidence>
<keyword evidence="2" id="KW-0547">Nucleotide-binding</keyword>
<dbReference type="InterPro" id="IPR003439">
    <property type="entry name" value="ABC_transporter-like_ATP-bd"/>
</dbReference>
<dbReference type="PANTHER" id="PTHR43023">
    <property type="entry name" value="PROTEIN TRIGALACTOSYLDIACYLGLYCEROL 3, CHLOROPLASTIC"/>
    <property type="match status" value="1"/>
</dbReference>
<dbReference type="Pfam" id="PF00005">
    <property type="entry name" value="ABC_tran"/>
    <property type="match status" value="1"/>
</dbReference>
<dbReference type="AlphaFoldDB" id="A0A0S8JY38"/>
<comment type="caution">
    <text evidence="5">The sequence shown here is derived from an EMBL/GenBank/DDBJ whole genome shotgun (WGS) entry which is preliminary data.</text>
</comment>
<evidence type="ECO:0000313" key="5">
    <source>
        <dbReference type="EMBL" id="KPL13964.1"/>
    </source>
</evidence>
<gene>
    <name evidence="5" type="ORF">AMJ74_04280</name>
</gene>
<dbReference type="GO" id="GO:0016887">
    <property type="term" value="F:ATP hydrolysis activity"/>
    <property type="evidence" value="ECO:0007669"/>
    <property type="project" value="InterPro"/>
</dbReference>
<dbReference type="SMART" id="SM00382">
    <property type="entry name" value="AAA"/>
    <property type="match status" value="1"/>
</dbReference>
<organism evidence="5 6">
    <name type="scientific">candidate division WOR_3 bacterium SM1_77</name>
    <dbReference type="NCBI Taxonomy" id="1703778"/>
    <lineage>
        <taxon>Bacteria</taxon>
        <taxon>Bacteria division WOR-3</taxon>
    </lineage>
</organism>
<name>A0A0S8JY38_UNCW3</name>
<dbReference type="EMBL" id="LJVE01000074">
    <property type="protein sequence ID" value="KPL13964.1"/>
    <property type="molecule type" value="Genomic_DNA"/>
</dbReference>
<evidence type="ECO:0000256" key="1">
    <source>
        <dbReference type="ARBA" id="ARBA00022448"/>
    </source>
</evidence>
<dbReference type="InterPro" id="IPR027417">
    <property type="entry name" value="P-loop_NTPase"/>
</dbReference>
<keyword evidence="3" id="KW-0067">ATP-binding</keyword>
<protein>
    <recommendedName>
        <fullName evidence="4">ABC transporter domain-containing protein</fullName>
    </recommendedName>
</protein>
<feature type="domain" description="ABC transporter" evidence="4">
    <location>
        <begin position="2"/>
        <end position="226"/>
    </location>
</feature>
<evidence type="ECO:0000256" key="2">
    <source>
        <dbReference type="ARBA" id="ARBA00022741"/>
    </source>
</evidence>
<dbReference type="InterPro" id="IPR017871">
    <property type="entry name" value="ABC_transporter-like_CS"/>
</dbReference>
<dbReference type="PROSITE" id="PS50893">
    <property type="entry name" value="ABC_TRANSPORTER_2"/>
    <property type="match status" value="1"/>
</dbReference>
<dbReference type="GO" id="GO:0005524">
    <property type="term" value="F:ATP binding"/>
    <property type="evidence" value="ECO:0007669"/>
    <property type="project" value="UniProtKB-KW"/>
</dbReference>
<accession>A0A0S8JY38</accession>
<dbReference type="PROSITE" id="PS00211">
    <property type="entry name" value="ABC_TRANSPORTER_1"/>
    <property type="match status" value="1"/>
</dbReference>
<proteinExistence type="predicted"/>
<evidence type="ECO:0000259" key="4">
    <source>
        <dbReference type="PROSITE" id="PS50893"/>
    </source>
</evidence>
<dbReference type="Proteomes" id="UP000050975">
    <property type="component" value="Unassembled WGS sequence"/>
</dbReference>